<feature type="compositionally biased region" description="Polar residues" evidence="2">
    <location>
        <begin position="870"/>
        <end position="881"/>
    </location>
</feature>
<dbReference type="PANTHER" id="PTHR16520">
    <property type="entry name" value="KINETOCHORE SCAFFOLD 1"/>
    <property type="match status" value="1"/>
</dbReference>
<dbReference type="InterPro" id="IPR013253">
    <property type="entry name" value="Spc7_domain"/>
</dbReference>
<dbReference type="InterPro" id="IPR040850">
    <property type="entry name" value="Knl1_RWD_C"/>
</dbReference>
<sequence>MEALTSREDSENRITIGGKRKSSSRRSSILKATKSPLKAGVLEDLDPNSLDDNGRNTSKKSRRSSGRRVSFAEKNDIKRLEEFMAQGSRKYEYREPANSIEGLESLLKGNIQAPDDFSVCQVEIEEIPEPVTLKPSEQAEEMEYTTCYSSVLPNSATNMENTKIFSHDSAIDLDITCSQKELFYQDGLNNQVMSPAGFQENDRMDSTSFLLSLGSKHAHTQGIKVKHDTAISATRSNDSISSRRQPIAEIRSEQGGYDSQSGSQQSPCSNADVELTACHSFAVLESNSQKTKRRSVYEPADLELTSCYGQGLAKSSDNQEVGVQKRQALGVRADLNAFGNSFETNLPDKAQPVCETQLNITNCSRDSMTSGKKTLLSFDNQTNMEEVHDDVTTKDSTNDFSFDSTVFLRSLGARKSPIASVDTDNRNLERNQNENQSPGSTGHLEMTRCYGTGILQNTRLPVLITGSNHTLVFSSDTDRTDSLDLTVCQTQKQQAASAPFPSLLQQNSQNEQNSPNRSSSKMNSSVFLRVLGEVMPSVGDTNEEECDLELTTCHSQPVLENSAQNTSRSSVTELSDLDVTSCHGPGLLQSVDNCDRLDANKRKANQLCQSADVDVTVCHGPGLLKASGEKVEEKESENQLSVDSASQEVKRRSPFEAANYMTSHSSPELLKSSGKNFDESVRFDQSGGDRSHQMVNRKSLYEPVDVDVTSCYGAGLLKTSDEKLEGLAPHDQSIVDNSSRKISRKGVYEPADVDVTSCYGAGLLKATDEKLDAIAPYIQAVEDSCSRKRSRRSIYEPADVDVTLCFGAGLLKTTGERVDTLAPYNQPVVGKSCQKTDRRSIYEPEDIDITSCYDAGRLKSNSEKLDAGASENQQVADNSLQRNKRKSIYEPTDIDVTSCFGQGVVQSSSATVSYNQLLVGSSSHGIKQRSHYEPVDVDMTSCHGSGMLKNSGEILRGNFCESKSAQGTRALQQKRRSLYEPTDVDVTSCHGSGMVIACKGASEIVELQHQSAPDMDGPKLNRKSLHEPLDIDSTSCYDQGKALASEEDLEVSFFHQQPLLNNTLHKSNRRGIHETKDMDIISCYDPGMAQSPDGNVETIICQPVLDDSMQMTNQQNLHKTGDVNVTRCQDSEPVHTLDSQGVHLTVSKEQLDLAKSPQDTFTGVKDIADAVVEKERDLNRSKGETSQTSRVSPIPKESALSSQQMALKANCGVSDSTPDRKLSVICEESLSELSKKGMSVEEDADKLKLFNRSAITLKEFLDIIEIAFITEVNMRRSVVPSAVVEAPQTLKDRMISTLVSKPKAVCYEEAIPVVESEITAMKGKVEQQEMELNVSNPRIFMEVQTASKEELLALQSKVRRLRSVCEKTSKREWKENKGQLNKKVLLKMTTNHAALAKDVLVVEESVNMVDDCLSLLDKMNRDFDEKMKNIHVSLTESEKEIQRQTNMVEELATMSEALRKSEEGRANASYLVSFEEFKRDSREFFNFDVTFPFTMMLTFIVELAGLESTRSKLQSEKHELAKNKDQLDGKILETEETIRLVKRKDPRSNKPIRELSQKLDILVSLQEWSLEEWNKERAKFAFLNNTLEIVVVFAPETTEGVFHHQDVRSVKLNFTTADTFSGRMGKVQTIVKKLVNEDILNQMYSSRKDLAKVLEHVSGIIHKSNEIGDELFRIGLSHLMSFEEDRLIVEFSSLKAFVKFVLHIQVGLPSYPNCVSLTALPKIGHLSQTEIEETLNAVSAGPRYLSRVVDAADQLLSTIKPATSS</sequence>
<comment type="caution">
    <text evidence="5">The sequence shown here is derived from an EMBL/GenBank/DDBJ whole genome shotgun (WGS) entry which is preliminary data.</text>
</comment>
<feature type="region of interest" description="Disordered" evidence="2">
    <location>
        <begin position="1175"/>
        <end position="1197"/>
    </location>
</feature>
<feature type="compositionally biased region" description="Low complexity" evidence="2">
    <location>
        <begin position="501"/>
        <end position="522"/>
    </location>
</feature>
<proteinExistence type="predicted"/>
<organism evidence="5 6">
    <name type="scientific">Pocillopora damicornis</name>
    <name type="common">Cauliflower coral</name>
    <name type="synonym">Millepora damicornis</name>
    <dbReference type="NCBI Taxonomy" id="46731"/>
    <lineage>
        <taxon>Eukaryota</taxon>
        <taxon>Metazoa</taxon>
        <taxon>Cnidaria</taxon>
        <taxon>Anthozoa</taxon>
        <taxon>Hexacorallia</taxon>
        <taxon>Scleractinia</taxon>
        <taxon>Astrocoeniina</taxon>
        <taxon>Pocilloporidae</taxon>
        <taxon>Pocillopora</taxon>
    </lineage>
</organism>
<reference evidence="5 6" key="1">
    <citation type="journal article" date="2018" name="Sci. Rep.">
        <title>Comparative analysis of the Pocillopora damicornis genome highlights role of immune system in coral evolution.</title>
        <authorList>
            <person name="Cunning R."/>
            <person name="Bay R.A."/>
            <person name="Gillette P."/>
            <person name="Baker A.C."/>
            <person name="Traylor-Knowles N."/>
        </authorList>
    </citation>
    <scope>NUCLEOTIDE SEQUENCE [LARGE SCALE GENOMIC DNA]</scope>
    <source>
        <strain evidence="5">RSMAS</strain>
        <tissue evidence="5">Whole animal</tissue>
    </source>
</reference>
<feature type="region of interest" description="Disordered" evidence="2">
    <location>
        <begin position="865"/>
        <end position="886"/>
    </location>
</feature>
<feature type="compositionally biased region" description="Polar residues" evidence="2">
    <location>
        <begin position="638"/>
        <end position="647"/>
    </location>
</feature>
<feature type="region of interest" description="Disordered" evidence="2">
    <location>
        <begin position="497"/>
        <end position="522"/>
    </location>
</feature>
<feature type="domain" description="Spc7 kinetochore protein" evidence="3">
    <location>
        <begin position="1254"/>
        <end position="1432"/>
    </location>
</feature>
<accession>A0A3M6TS59</accession>
<evidence type="ECO:0000313" key="5">
    <source>
        <dbReference type="EMBL" id="RMX44232.1"/>
    </source>
</evidence>
<evidence type="ECO:0000256" key="2">
    <source>
        <dbReference type="SAM" id="MobiDB-lite"/>
    </source>
</evidence>
<dbReference type="Pfam" id="PF18210">
    <property type="entry name" value="Knl1_RWD_C"/>
    <property type="match status" value="1"/>
</dbReference>
<keyword evidence="1" id="KW-0175">Coiled coil</keyword>
<feature type="domain" description="Knl1 C-terminal RWD" evidence="4">
    <location>
        <begin position="1506"/>
        <end position="1667"/>
    </location>
</feature>
<evidence type="ECO:0000259" key="3">
    <source>
        <dbReference type="Pfam" id="PF08317"/>
    </source>
</evidence>
<gene>
    <name evidence="5" type="ORF">pdam_00005293</name>
</gene>
<feature type="region of interest" description="Disordered" evidence="2">
    <location>
        <begin position="627"/>
        <end position="650"/>
    </location>
</feature>
<feature type="compositionally biased region" description="Basic residues" evidence="2">
    <location>
        <begin position="57"/>
        <end position="66"/>
    </location>
</feature>
<dbReference type="InterPro" id="IPR037388">
    <property type="entry name" value="Blinkin"/>
</dbReference>
<evidence type="ECO:0000313" key="6">
    <source>
        <dbReference type="Proteomes" id="UP000275408"/>
    </source>
</evidence>
<feature type="compositionally biased region" description="Basic and acidic residues" evidence="2">
    <location>
        <begin position="1"/>
        <end position="12"/>
    </location>
</feature>
<dbReference type="Pfam" id="PF08317">
    <property type="entry name" value="Spc7"/>
    <property type="match status" value="1"/>
</dbReference>
<feature type="compositionally biased region" description="Basic and acidic residues" evidence="2">
    <location>
        <begin position="423"/>
        <end position="432"/>
    </location>
</feature>
<evidence type="ECO:0000259" key="4">
    <source>
        <dbReference type="Pfam" id="PF18210"/>
    </source>
</evidence>
<feature type="compositionally biased region" description="Basic and acidic residues" evidence="2">
    <location>
        <begin position="627"/>
        <end position="637"/>
    </location>
</feature>
<dbReference type="GO" id="GO:0008608">
    <property type="term" value="P:attachment of spindle microtubules to kinetochore"/>
    <property type="evidence" value="ECO:0007669"/>
    <property type="project" value="InterPro"/>
</dbReference>
<feature type="region of interest" description="Disordered" evidence="2">
    <location>
        <begin position="1"/>
        <end position="71"/>
    </location>
</feature>
<feature type="region of interest" description="Disordered" evidence="2">
    <location>
        <begin position="418"/>
        <end position="445"/>
    </location>
</feature>
<protein>
    <submittedName>
        <fullName evidence="5">Uncharacterized protein</fullName>
    </submittedName>
</protein>
<dbReference type="PANTHER" id="PTHR16520:SF3">
    <property type="entry name" value="KINETOCHORE SCAFFOLD 1"/>
    <property type="match status" value="1"/>
</dbReference>
<feature type="coiled-coil region" evidence="1">
    <location>
        <begin position="1503"/>
        <end position="1530"/>
    </location>
</feature>
<dbReference type="GO" id="GO:0034501">
    <property type="term" value="P:protein localization to kinetochore"/>
    <property type="evidence" value="ECO:0007669"/>
    <property type="project" value="InterPro"/>
</dbReference>
<evidence type="ECO:0000256" key="1">
    <source>
        <dbReference type="SAM" id="Coils"/>
    </source>
</evidence>
<dbReference type="OrthoDB" id="5966233at2759"/>
<dbReference type="STRING" id="46731.A0A3M6TS59"/>
<dbReference type="GO" id="GO:0005634">
    <property type="term" value="C:nucleus"/>
    <property type="evidence" value="ECO:0007669"/>
    <property type="project" value="TreeGrafter"/>
</dbReference>
<keyword evidence="6" id="KW-1185">Reference proteome</keyword>
<name>A0A3M6TS59_POCDA</name>
<dbReference type="EMBL" id="RCHS01003045">
    <property type="protein sequence ID" value="RMX44232.1"/>
    <property type="molecule type" value="Genomic_DNA"/>
</dbReference>
<dbReference type="Proteomes" id="UP000275408">
    <property type="component" value="Unassembled WGS sequence"/>
</dbReference>